<dbReference type="InterPro" id="IPR042099">
    <property type="entry name" value="ANL_N_sf"/>
</dbReference>
<dbReference type="EMBL" id="CAADRM010000035">
    <property type="protein sequence ID" value="VFU12220.1"/>
    <property type="molecule type" value="Genomic_DNA"/>
</dbReference>
<dbReference type="Pfam" id="PF23562">
    <property type="entry name" value="AMP-binding_C_3"/>
    <property type="match status" value="1"/>
</dbReference>
<dbReference type="Gene3D" id="3.40.50.12780">
    <property type="entry name" value="N-terminal domain of ligase-like"/>
    <property type="match status" value="1"/>
</dbReference>
<dbReference type="SUPFAM" id="SSF56801">
    <property type="entry name" value="Acetyl-CoA synthetase-like"/>
    <property type="match status" value="1"/>
</dbReference>
<dbReference type="PROSITE" id="PS00455">
    <property type="entry name" value="AMP_BINDING"/>
    <property type="match status" value="1"/>
</dbReference>
<accession>A0A485LWF3</accession>
<dbReference type="GO" id="GO:0004467">
    <property type="term" value="F:long-chain fatty acid-CoA ligase activity"/>
    <property type="evidence" value="ECO:0007669"/>
    <property type="project" value="UniProtKB-EC"/>
</dbReference>
<feature type="domain" description="AMP-dependent synthetase/ligase" evidence="4">
    <location>
        <begin position="38"/>
        <end position="404"/>
    </location>
</feature>
<reference evidence="5" key="1">
    <citation type="submission" date="2019-03" db="EMBL/GenBank/DDBJ databases">
        <authorList>
            <person name="Hao L."/>
        </authorList>
    </citation>
    <scope>NUCLEOTIDE SEQUENCE</scope>
</reference>
<dbReference type="EC" id="6.2.1.3" evidence="5"/>
<dbReference type="CDD" id="cd05907">
    <property type="entry name" value="VL_LC_FACS_like"/>
    <property type="match status" value="1"/>
</dbReference>
<dbReference type="InterPro" id="IPR000873">
    <property type="entry name" value="AMP-dep_synth/lig_dom"/>
</dbReference>
<protein>
    <submittedName>
        <fullName evidence="5">Long-chain-fatty-acid--CoA ligase FadD15</fullName>
        <ecNumber evidence="5">6.2.1.3</ecNumber>
    </submittedName>
</protein>
<keyword evidence="2" id="KW-0067">ATP-binding</keyword>
<feature type="region of interest" description="Disordered" evidence="3">
    <location>
        <begin position="673"/>
        <end position="694"/>
    </location>
</feature>
<proteinExistence type="predicted"/>
<gene>
    <name evidence="5" type="ORF">SCFA_130025</name>
</gene>
<keyword evidence="5" id="KW-0436">Ligase</keyword>
<dbReference type="PANTHER" id="PTHR43272">
    <property type="entry name" value="LONG-CHAIN-FATTY-ACID--COA LIGASE"/>
    <property type="match status" value="1"/>
</dbReference>
<sequence>MAFHEGTLCGFFHTRAQEMDAVQPFLMGRFDANGDPTDDFRTLTWGETRRQVLELASGLLALGIRRGDKAAIFSESRPRWVIADQAIQAVGGVEVPLYPTLSKDELAYMISDSESRAVFCSTRDKAEMVRAIRPGTGLEFIITMESGGSDPGQGVYHFNEVMEMGRQNLDMAALEKSIALVRPQDVVSIIYTSGTTGRPKGAMLTHANFMAAMDQFTDPTLIRRQAQDRDLHLLFLVHLPICHVYGRSCDYHVGGLKQGGILAFEPDFSRIPKTLLELRPNVIISIPRFFEKVYDQVTSIVSRQPGYVRKMFAWAMRQGEKFTGAMAKGERLGMLDLFLFSQANVLVFNRLRKEAGMDRLVMAGSGGGKLDKEVCTFIRSMGIQLTEGYGLTETAAILNYNAPEFTGIDRDNLNWFQNKMIDWTYDCMVRKQAQGKSPHTNPLRSLKLAVAYNTLAYRLQIKPGTVGKAVLGTQEKIADDGEILVKGPQIFTGYWKMPRETRECFTEDGWFMTGDIGRFDSEGFLEITDRKKELFVTSGGKNVAPHPIELMITGRPYIDQACLTGDGEKYLTCLIVPDFPELKRFARKKGITFTDHADLIRQGEIRELIQAQINEVNQRLARYEQIKYFTLLPRPFSVEGGELTPTLKLKRRVIKELYREEIKAMYGASSQRADAGQTGRAPETFIVPCSPSER</sequence>
<name>A0A485LWF3_9ZZZZ</name>
<dbReference type="AlphaFoldDB" id="A0A485LWF3"/>
<evidence type="ECO:0000256" key="3">
    <source>
        <dbReference type="SAM" id="MobiDB-lite"/>
    </source>
</evidence>
<evidence type="ECO:0000313" key="5">
    <source>
        <dbReference type="EMBL" id="VFU12220.1"/>
    </source>
</evidence>
<evidence type="ECO:0000256" key="1">
    <source>
        <dbReference type="ARBA" id="ARBA00022741"/>
    </source>
</evidence>
<dbReference type="InterPro" id="IPR020845">
    <property type="entry name" value="AMP-binding_CS"/>
</dbReference>
<evidence type="ECO:0000259" key="4">
    <source>
        <dbReference type="Pfam" id="PF00501"/>
    </source>
</evidence>
<keyword evidence="1" id="KW-0547">Nucleotide-binding</keyword>
<evidence type="ECO:0000256" key="2">
    <source>
        <dbReference type="ARBA" id="ARBA00022840"/>
    </source>
</evidence>
<organism evidence="5">
    <name type="scientific">anaerobic digester metagenome</name>
    <dbReference type="NCBI Taxonomy" id="1263854"/>
    <lineage>
        <taxon>unclassified sequences</taxon>
        <taxon>metagenomes</taxon>
        <taxon>ecological metagenomes</taxon>
    </lineage>
</organism>
<dbReference type="GO" id="GO:0005524">
    <property type="term" value="F:ATP binding"/>
    <property type="evidence" value="ECO:0007669"/>
    <property type="project" value="UniProtKB-KW"/>
</dbReference>
<dbReference type="PANTHER" id="PTHR43272:SF33">
    <property type="entry name" value="AMP-BINDING DOMAIN-CONTAINING PROTEIN-RELATED"/>
    <property type="match status" value="1"/>
</dbReference>
<dbReference type="GO" id="GO:0016020">
    <property type="term" value="C:membrane"/>
    <property type="evidence" value="ECO:0007669"/>
    <property type="project" value="TreeGrafter"/>
</dbReference>
<dbReference type="Pfam" id="PF00501">
    <property type="entry name" value="AMP-binding"/>
    <property type="match status" value="1"/>
</dbReference>